<keyword evidence="4" id="KW-1185">Reference proteome</keyword>
<reference evidence="3 4" key="1">
    <citation type="submission" date="2018-07" db="EMBL/GenBank/DDBJ databases">
        <title>Draft genome of the type strain Streptomyces armeniacus ATCC 15676.</title>
        <authorList>
            <person name="Labana P."/>
            <person name="Gosse J.T."/>
            <person name="Boddy C.N."/>
        </authorList>
    </citation>
    <scope>NUCLEOTIDE SEQUENCE [LARGE SCALE GENOMIC DNA]</scope>
    <source>
        <strain evidence="3 4">ATCC 15676</strain>
    </source>
</reference>
<gene>
    <name evidence="3" type="ORF">DVA86_22845</name>
</gene>
<dbReference type="RefSeq" id="WP_208880963.1">
    <property type="nucleotide sequence ID" value="NZ_CP031320.1"/>
</dbReference>
<keyword evidence="3" id="KW-0413">Isomerase</keyword>
<dbReference type="SUPFAM" id="SSF52096">
    <property type="entry name" value="ClpP/crotonase"/>
    <property type="match status" value="1"/>
</dbReference>
<protein>
    <submittedName>
        <fullName evidence="3">Enoyl-CoA hydratase/isomerase family protein</fullName>
    </submittedName>
</protein>
<dbReference type="GO" id="GO:0016853">
    <property type="term" value="F:isomerase activity"/>
    <property type="evidence" value="ECO:0007669"/>
    <property type="project" value="UniProtKB-KW"/>
</dbReference>
<sequence length="246" mass="25915">MDFKTLQIERQGPVLQLRLNSPETGNAVTARMLDELLAVLEPLNDDPGVRVVVLSGAGEDFCLGADRAEFGQTLQEDPGGAQLRNIADKARRVCHALDTTHAVSIAKLHGGVIGAGVALAIFCDLRAGTDTCRFRLPEVALGVAPVWGGVLPRLLSEAGTARIRELILTGAAFDAKTAQDLTVLHKAVPADALDTTITAWTDPLTRRPASALPLAKAVLNSYSRGSRMADGAQLDSHLLAASLTAL</sequence>
<evidence type="ECO:0000313" key="3">
    <source>
        <dbReference type="EMBL" id="AXK35062.1"/>
    </source>
</evidence>
<dbReference type="InterPro" id="IPR051683">
    <property type="entry name" value="Enoyl-CoA_Hydratase/Isomerase"/>
</dbReference>
<dbReference type="AlphaFoldDB" id="A0A345XTU6"/>
<organism evidence="3 4">
    <name type="scientific">Streptomyces armeniacus</name>
    <dbReference type="NCBI Taxonomy" id="83291"/>
    <lineage>
        <taxon>Bacteria</taxon>
        <taxon>Bacillati</taxon>
        <taxon>Actinomycetota</taxon>
        <taxon>Actinomycetes</taxon>
        <taxon>Kitasatosporales</taxon>
        <taxon>Streptomycetaceae</taxon>
        <taxon>Streptomyces</taxon>
    </lineage>
</organism>
<dbReference type="InterPro" id="IPR018376">
    <property type="entry name" value="Enoyl-CoA_hyd/isom_CS"/>
</dbReference>
<dbReference type="InterPro" id="IPR001753">
    <property type="entry name" value="Enoyl-CoA_hydra/iso"/>
</dbReference>
<dbReference type="PANTHER" id="PTHR42964:SF1">
    <property type="entry name" value="POLYKETIDE BIOSYNTHESIS ENOYL-COA HYDRATASE PKSH-RELATED"/>
    <property type="match status" value="1"/>
</dbReference>
<dbReference type="Pfam" id="PF00378">
    <property type="entry name" value="ECH_1"/>
    <property type="match status" value="1"/>
</dbReference>
<evidence type="ECO:0000256" key="1">
    <source>
        <dbReference type="ARBA" id="ARBA00005254"/>
    </source>
</evidence>
<dbReference type="KEGG" id="sarm:DVA86_22845"/>
<evidence type="ECO:0000256" key="2">
    <source>
        <dbReference type="RuleBase" id="RU003707"/>
    </source>
</evidence>
<proteinExistence type="inferred from homology"/>
<dbReference type="Gene3D" id="3.90.226.10">
    <property type="entry name" value="2-enoyl-CoA Hydratase, Chain A, domain 1"/>
    <property type="match status" value="1"/>
</dbReference>
<dbReference type="Proteomes" id="UP000254425">
    <property type="component" value="Chromosome"/>
</dbReference>
<dbReference type="EMBL" id="CP031320">
    <property type="protein sequence ID" value="AXK35062.1"/>
    <property type="molecule type" value="Genomic_DNA"/>
</dbReference>
<dbReference type="PROSITE" id="PS00166">
    <property type="entry name" value="ENOYL_COA_HYDRATASE"/>
    <property type="match status" value="1"/>
</dbReference>
<dbReference type="InterPro" id="IPR029045">
    <property type="entry name" value="ClpP/crotonase-like_dom_sf"/>
</dbReference>
<name>A0A345XTU6_9ACTN</name>
<dbReference type="CDD" id="cd06558">
    <property type="entry name" value="crotonase-like"/>
    <property type="match status" value="1"/>
</dbReference>
<accession>A0A345XTU6</accession>
<evidence type="ECO:0000313" key="4">
    <source>
        <dbReference type="Proteomes" id="UP000254425"/>
    </source>
</evidence>
<dbReference type="PANTHER" id="PTHR42964">
    <property type="entry name" value="ENOYL-COA HYDRATASE"/>
    <property type="match status" value="1"/>
</dbReference>
<comment type="similarity">
    <text evidence="1 2">Belongs to the enoyl-CoA hydratase/isomerase family.</text>
</comment>